<dbReference type="SFLD" id="SFLDS00029">
    <property type="entry name" value="Radical_SAM"/>
    <property type="match status" value="1"/>
</dbReference>
<dbReference type="PANTHER" id="PTHR43409:SF16">
    <property type="entry name" value="SLR0320 PROTEIN"/>
    <property type="match status" value="1"/>
</dbReference>
<dbReference type="PROSITE" id="PS51918">
    <property type="entry name" value="RADICAL_SAM"/>
    <property type="match status" value="1"/>
</dbReference>
<evidence type="ECO:0000256" key="2">
    <source>
        <dbReference type="ARBA" id="ARBA00022691"/>
    </source>
</evidence>
<dbReference type="Gene3D" id="3.40.50.280">
    <property type="entry name" value="Cobalamin-binding domain"/>
    <property type="match status" value="1"/>
</dbReference>
<organism evidence="8 9">
    <name type="scientific">Diplocloster agilis</name>
    <dbReference type="NCBI Taxonomy" id="2850323"/>
    <lineage>
        <taxon>Bacteria</taxon>
        <taxon>Bacillati</taxon>
        <taxon>Bacillota</taxon>
        <taxon>Clostridia</taxon>
        <taxon>Lachnospirales</taxon>
        <taxon>Lachnospiraceae</taxon>
        <taxon>Diplocloster</taxon>
    </lineage>
</organism>
<evidence type="ECO:0000313" key="9">
    <source>
        <dbReference type="Proteomes" id="UP000712157"/>
    </source>
</evidence>
<dbReference type="Proteomes" id="UP000712157">
    <property type="component" value="Unassembled WGS sequence"/>
</dbReference>
<evidence type="ECO:0000256" key="5">
    <source>
        <dbReference type="ARBA" id="ARBA00023014"/>
    </source>
</evidence>
<dbReference type="InterPro" id="IPR025288">
    <property type="entry name" value="DUF4080"/>
</dbReference>
<dbReference type="InterPro" id="IPR036724">
    <property type="entry name" value="Cobalamin-bd_sf"/>
</dbReference>
<dbReference type="SMART" id="SM00729">
    <property type="entry name" value="Elp3"/>
    <property type="match status" value="1"/>
</dbReference>
<evidence type="ECO:0000259" key="6">
    <source>
        <dbReference type="PROSITE" id="PS51332"/>
    </source>
</evidence>
<dbReference type="RefSeq" id="WP_238721299.1">
    <property type="nucleotide sequence ID" value="NZ_JAHQCW010000009.1"/>
</dbReference>
<dbReference type="GO" id="GO:0005829">
    <property type="term" value="C:cytosol"/>
    <property type="evidence" value="ECO:0007669"/>
    <property type="project" value="TreeGrafter"/>
</dbReference>
<dbReference type="Gene3D" id="3.80.30.20">
    <property type="entry name" value="tm_1862 like domain"/>
    <property type="match status" value="1"/>
</dbReference>
<keyword evidence="2" id="KW-0949">S-adenosyl-L-methionine</keyword>
<evidence type="ECO:0000313" key="8">
    <source>
        <dbReference type="EMBL" id="MBU9736340.1"/>
    </source>
</evidence>
<dbReference type="InterPro" id="IPR051198">
    <property type="entry name" value="BchE-like"/>
</dbReference>
<comment type="caution">
    <text evidence="8">The sequence shown here is derived from an EMBL/GenBank/DDBJ whole genome shotgun (WGS) entry which is preliminary data.</text>
</comment>
<dbReference type="SFLD" id="SFLDG01123">
    <property type="entry name" value="methyltransferase_(Class_B)"/>
    <property type="match status" value="1"/>
</dbReference>
<evidence type="ECO:0000256" key="3">
    <source>
        <dbReference type="ARBA" id="ARBA00022723"/>
    </source>
</evidence>
<feature type="domain" description="Radical SAM core" evidence="7">
    <location>
        <begin position="172"/>
        <end position="395"/>
    </location>
</feature>
<dbReference type="GO" id="GO:0051539">
    <property type="term" value="F:4 iron, 4 sulfur cluster binding"/>
    <property type="evidence" value="ECO:0007669"/>
    <property type="project" value="UniProtKB-KW"/>
</dbReference>
<dbReference type="InterPro" id="IPR006158">
    <property type="entry name" value="Cobalamin-bd"/>
</dbReference>
<dbReference type="AlphaFoldDB" id="A0A949JWA0"/>
<dbReference type="Pfam" id="PF13311">
    <property type="entry name" value="DUF4080"/>
    <property type="match status" value="1"/>
</dbReference>
<feature type="domain" description="B12-binding" evidence="6">
    <location>
        <begin position="1"/>
        <end position="134"/>
    </location>
</feature>
<dbReference type="CDD" id="cd02068">
    <property type="entry name" value="radical_SAM_B12_BD"/>
    <property type="match status" value="1"/>
</dbReference>
<keyword evidence="4" id="KW-0408">Iron</keyword>
<dbReference type="SUPFAM" id="SSF52242">
    <property type="entry name" value="Cobalamin (vitamin B12)-binding domain"/>
    <property type="match status" value="1"/>
</dbReference>
<evidence type="ECO:0000259" key="7">
    <source>
        <dbReference type="PROSITE" id="PS51918"/>
    </source>
</evidence>
<dbReference type="InterPro" id="IPR007197">
    <property type="entry name" value="rSAM"/>
</dbReference>
<reference evidence="8" key="1">
    <citation type="submission" date="2021-06" db="EMBL/GenBank/DDBJ databases">
        <title>Description of novel taxa of the family Lachnospiraceae.</title>
        <authorList>
            <person name="Chaplin A.V."/>
            <person name="Sokolova S.R."/>
            <person name="Pikina A.P."/>
            <person name="Korzhanova M."/>
            <person name="Belova V."/>
            <person name="Korostin D."/>
            <person name="Efimov B.A."/>
        </authorList>
    </citation>
    <scope>NUCLEOTIDE SEQUENCE</scope>
    <source>
        <strain evidence="8">ASD5720</strain>
    </source>
</reference>
<dbReference type="GO" id="GO:0031419">
    <property type="term" value="F:cobalamin binding"/>
    <property type="evidence" value="ECO:0007669"/>
    <property type="project" value="InterPro"/>
</dbReference>
<dbReference type="InterPro" id="IPR034466">
    <property type="entry name" value="Methyltransferase_Class_B"/>
</dbReference>
<name>A0A949JWA0_9FIRM</name>
<dbReference type="InterPro" id="IPR006638">
    <property type="entry name" value="Elp3/MiaA/NifB-like_rSAM"/>
</dbReference>
<gene>
    <name evidence="8" type="ORF">KTH89_07295</name>
</gene>
<dbReference type="GO" id="GO:0046872">
    <property type="term" value="F:metal ion binding"/>
    <property type="evidence" value="ECO:0007669"/>
    <property type="project" value="UniProtKB-KW"/>
</dbReference>
<dbReference type="PANTHER" id="PTHR43409">
    <property type="entry name" value="ANAEROBIC MAGNESIUM-PROTOPORPHYRIN IX MONOMETHYL ESTER CYCLASE-RELATED"/>
    <property type="match status" value="1"/>
</dbReference>
<keyword evidence="5" id="KW-0411">Iron-sulfur</keyword>
<keyword evidence="9" id="KW-1185">Reference proteome</keyword>
<accession>A0A949JWA0</accession>
<evidence type="ECO:0000256" key="4">
    <source>
        <dbReference type="ARBA" id="ARBA00023004"/>
    </source>
</evidence>
<sequence length="587" mass="68649">MKIVLAAVNAKYIHSNLAVYSLKAYAKEYEEHIEIREYTINHYREDILAGLYGACPDVLAFSCYIWNMDLIRDLVTDVKQIMPEVPVWLGGPEVSFDPVQELERMPEVAGIMVGEGEEIFQGLAGHYIEGNGKLEDLRGIVWRGEDRKIRVNPPGIPMDMNRLPFIYSDMSGFQNRIIYYEASRGCPFSCSYCLSSVDKRLRFRDLELVKKELLVFIEHEVPQVKFVDRTFNCRPEFAMAVWSFLAEHDRGKTNFHFEIAADILTDEELKLLGTLRPGLIQLEIGVQSTNPDTLREIRRSMDFKKVSDRVREIKRAGNIHQHLDLIAGLPFEGMESFIRSFNDVYELRPEQLQLGFLKVLKGSWMHEKALEYGLVYQKKPVYEVLCTRWLSYGETLRLKAVERVLETYYNSGQFSHALEELVKVFEHPFALYEGLALFYEEEGFDRVSQSRIQKYDILLAFAVKTDPEREELYRELLLLDLYLRENVKSRPKWAPSQEQWKQESREFYRQEEKRRCYLPDYEAHDARQLAKMTHLEFFRYPVNDPVNGAGAKRDGRTVLLFDYKHKNPLTNEALVLEIEDIGDNDYD</sequence>
<keyword evidence="3" id="KW-0479">Metal-binding</keyword>
<dbReference type="Pfam" id="PF04055">
    <property type="entry name" value="Radical_SAM"/>
    <property type="match status" value="1"/>
</dbReference>
<evidence type="ECO:0000256" key="1">
    <source>
        <dbReference type="ARBA" id="ARBA00001966"/>
    </source>
</evidence>
<dbReference type="CDD" id="cd01335">
    <property type="entry name" value="Radical_SAM"/>
    <property type="match status" value="1"/>
</dbReference>
<dbReference type="SUPFAM" id="SSF102114">
    <property type="entry name" value="Radical SAM enzymes"/>
    <property type="match status" value="1"/>
</dbReference>
<dbReference type="PROSITE" id="PS51332">
    <property type="entry name" value="B12_BINDING"/>
    <property type="match status" value="1"/>
</dbReference>
<protein>
    <submittedName>
        <fullName evidence="8">B12-binding domain-containing radical SAM protein</fullName>
    </submittedName>
</protein>
<dbReference type="GO" id="GO:0003824">
    <property type="term" value="F:catalytic activity"/>
    <property type="evidence" value="ECO:0007669"/>
    <property type="project" value="InterPro"/>
</dbReference>
<dbReference type="InterPro" id="IPR023404">
    <property type="entry name" value="rSAM_horseshoe"/>
</dbReference>
<proteinExistence type="predicted"/>
<comment type="cofactor">
    <cofactor evidence="1">
        <name>[4Fe-4S] cluster</name>
        <dbReference type="ChEBI" id="CHEBI:49883"/>
    </cofactor>
</comment>
<dbReference type="InterPro" id="IPR058240">
    <property type="entry name" value="rSAM_sf"/>
</dbReference>
<dbReference type="SFLD" id="SFLDG01082">
    <property type="entry name" value="B12-binding_domain_containing"/>
    <property type="match status" value="1"/>
</dbReference>
<dbReference type="EMBL" id="JAHQCW010000009">
    <property type="protein sequence ID" value="MBU9736340.1"/>
    <property type="molecule type" value="Genomic_DNA"/>
</dbReference>
<dbReference type="Pfam" id="PF02310">
    <property type="entry name" value="B12-binding"/>
    <property type="match status" value="1"/>
</dbReference>